<sequence length="82" mass="9878">MEREMGVGVRQKDSGVFVSYEFKEAKYEQNNVKRIWCSGIIVPSHGTDRGSIPRMRKLPNFILKYYYYYYYFNKKKKTLTCK</sequence>
<dbReference type="EMBL" id="CM000845">
    <property type="protein sequence ID" value="KRH27081.1"/>
    <property type="molecule type" value="Genomic_DNA"/>
</dbReference>
<protein>
    <submittedName>
        <fullName evidence="1 2">Uncharacterized protein</fullName>
    </submittedName>
</protein>
<reference evidence="1" key="3">
    <citation type="submission" date="2018-07" db="EMBL/GenBank/DDBJ databases">
        <title>WGS assembly of Glycine max.</title>
        <authorList>
            <person name="Schmutz J."/>
            <person name="Cannon S."/>
            <person name="Schlueter J."/>
            <person name="Ma J."/>
            <person name="Mitros T."/>
            <person name="Nelson W."/>
            <person name="Hyten D."/>
            <person name="Song Q."/>
            <person name="Thelen J."/>
            <person name="Cheng J."/>
            <person name="Xu D."/>
            <person name="Hellsten U."/>
            <person name="May G."/>
            <person name="Yu Y."/>
            <person name="Sakurai T."/>
            <person name="Umezawa T."/>
            <person name="Bhattacharyya M."/>
            <person name="Sandhu D."/>
            <person name="Valliyodan B."/>
            <person name="Lindquist E."/>
            <person name="Peto M."/>
            <person name="Grant D."/>
            <person name="Shu S."/>
            <person name="Goodstein D."/>
            <person name="Barry K."/>
            <person name="Futrell-Griggs M."/>
            <person name="Abernathy B."/>
            <person name="Du J."/>
            <person name="Tian Z."/>
            <person name="Zhu L."/>
            <person name="Gill N."/>
            <person name="Joshi T."/>
            <person name="Libault M."/>
            <person name="Sethuraman A."/>
            <person name="Zhang X."/>
            <person name="Shinozaki K."/>
            <person name="Nguyen H."/>
            <person name="Wing R."/>
            <person name="Cregan P."/>
            <person name="Specht J."/>
            <person name="Grimwood J."/>
            <person name="Rokhsar D."/>
            <person name="Stacey G."/>
            <person name="Shoemaker R."/>
            <person name="Jackson S."/>
        </authorList>
    </citation>
    <scope>NUCLEOTIDE SEQUENCE</scope>
    <source>
        <tissue evidence="1">Callus</tissue>
    </source>
</reference>
<evidence type="ECO:0000313" key="2">
    <source>
        <dbReference type="EnsemblPlants" id="KRH27081"/>
    </source>
</evidence>
<evidence type="ECO:0000313" key="3">
    <source>
        <dbReference type="Proteomes" id="UP000008827"/>
    </source>
</evidence>
<reference evidence="2" key="2">
    <citation type="submission" date="2018-02" db="UniProtKB">
        <authorList>
            <consortium name="EnsemblPlants"/>
        </authorList>
    </citation>
    <scope>IDENTIFICATION</scope>
    <source>
        <strain evidence="2">Williams 82</strain>
    </source>
</reference>
<name>A0A0R0HH49_SOYBN</name>
<proteinExistence type="predicted"/>
<dbReference type="InParanoid" id="A0A0R0HH49"/>
<dbReference type="EnsemblPlants" id="KRH27081">
    <property type="protein sequence ID" value="KRH27081"/>
    <property type="gene ID" value="GLYMA_12G213000"/>
</dbReference>
<dbReference type="Gramene" id="KRH27081">
    <property type="protein sequence ID" value="KRH27081"/>
    <property type="gene ID" value="GLYMA_12G213000"/>
</dbReference>
<reference evidence="1 2" key="1">
    <citation type="journal article" date="2010" name="Nature">
        <title>Genome sequence of the palaeopolyploid soybean.</title>
        <authorList>
            <person name="Schmutz J."/>
            <person name="Cannon S.B."/>
            <person name="Schlueter J."/>
            <person name="Ma J."/>
            <person name="Mitros T."/>
            <person name="Nelson W."/>
            <person name="Hyten D.L."/>
            <person name="Song Q."/>
            <person name="Thelen J.J."/>
            <person name="Cheng J."/>
            <person name="Xu D."/>
            <person name="Hellsten U."/>
            <person name="May G.D."/>
            <person name="Yu Y."/>
            <person name="Sakurai T."/>
            <person name="Umezawa T."/>
            <person name="Bhattacharyya M.K."/>
            <person name="Sandhu D."/>
            <person name="Valliyodan B."/>
            <person name="Lindquist E."/>
            <person name="Peto M."/>
            <person name="Grant D."/>
            <person name="Shu S."/>
            <person name="Goodstein D."/>
            <person name="Barry K."/>
            <person name="Futrell-Griggs M."/>
            <person name="Abernathy B."/>
            <person name="Du J."/>
            <person name="Tian Z."/>
            <person name="Zhu L."/>
            <person name="Gill N."/>
            <person name="Joshi T."/>
            <person name="Libault M."/>
            <person name="Sethuraman A."/>
            <person name="Zhang X.-C."/>
            <person name="Shinozaki K."/>
            <person name="Nguyen H.T."/>
            <person name="Wing R.A."/>
            <person name="Cregan P."/>
            <person name="Specht J."/>
            <person name="Grimwood J."/>
            <person name="Rokhsar D."/>
            <person name="Stacey G."/>
            <person name="Shoemaker R.C."/>
            <person name="Jackson S.A."/>
        </authorList>
    </citation>
    <scope>NUCLEOTIDE SEQUENCE</scope>
    <source>
        <strain evidence="2">cv. Williams 82</strain>
        <tissue evidence="1">Callus</tissue>
    </source>
</reference>
<gene>
    <name evidence="1" type="ORF">GLYMA_12G213000</name>
</gene>
<keyword evidence="3" id="KW-1185">Reference proteome</keyword>
<organism evidence="1">
    <name type="scientific">Glycine max</name>
    <name type="common">Soybean</name>
    <name type="synonym">Glycine hispida</name>
    <dbReference type="NCBI Taxonomy" id="3847"/>
    <lineage>
        <taxon>Eukaryota</taxon>
        <taxon>Viridiplantae</taxon>
        <taxon>Streptophyta</taxon>
        <taxon>Embryophyta</taxon>
        <taxon>Tracheophyta</taxon>
        <taxon>Spermatophyta</taxon>
        <taxon>Magnoliopsida</taxon>
        <taxon>eudicotyledons</taxon>
        <taxon>Gunneridae</taxon>
        <taxon>Pentapetalae</taxon>
        <taxon>rosids</taxon>
        <taxon>fabids</taxon>
        <taxon>Fabales</taxon>
        <taxon>Fabaceae</taxon>
        <taxon>Papilionoideae</taxon>
        <taxon>50 kb inversion clade</taxon>
        <taxon>NPAAA clade</taxon>
        <taxon>indigoferoid/millettioid clade</taxon>
        <taxon>Phaseoleae</taxon>
        <taxon>Glycine</taxon>
        <taxon>Glycine subgen. Soja</taxon>
    </lineage>
</organism>
<dbReference type="AlphaFoldDB" id="A0A0R0HH49"/>
<evidence type="ECO:0000313" key="1">
    <source>
        <dbReference type="EMBL" id="KRH27081.1"/>
    </source>
</evidence>
<dbReference type="Proteomes" id="UP000008827">
    <property type="component" value="Chromosome 12"/>
</dbReference>
<accession>A0A0R0HH49</accession>